<dbReference type="AlphaFoldDB" id="A0A3P8JYM2"/>
<evidence type="ECO:0008006" key="4">
    <source>
        <dbReference type="Google" id="ProtNLM"/>
    </source>
</evidence>
<accession>A0A3P8JYM2</accession>
<dbReference type="PROSITE" id="PS51257">
    <property type="entry name" value="PROKAR_LIPOPROTEIN"/>
    <property type="match status" value="1"/>
</dbReference>
<dbReference type="Proteomes" id="UP000271626">
    <property type="component" value="Chromosome"/>
</dbReference>
<sequence>MRRSDQTRSLGILAAVAATGLLLTACGGSGGDAPAPSSAAPDVDVPSKALVQADLPAGLTLTTVPGDDAFQGAMNSVGQVQAAQITPAGCKDKNVAAQQEVVETIKFGVQQSIAKDKSALYGVTLLPGSARLEVFEAAGTGECATVKYGDALTQTAVRKDLPTGLGGNGFVFEMTRKIGEQSAAARTAYFSKGGVVAMVTANPGADGTIDQDGFEEILRRVAGKL</sequence>
<proteinExistence type="predicted"/>
<reference evidence="2 3" key="1">
    <citation type="submission" date="2018-12" db="EMBL/GenBank/DDBJ databases">
        <authorList>
            <consortium name="Pathogen Informatics"/>
        </authorList>
    </citation>
    <scope>NUCLEOTIDE SEQUENCE [LARGE SCALE GENOMIC DNA]</scope>
    <source>
        <strain evidence="2 3">NCTC10741</strain>
    </source>
</reference>
<protein>
    <recommendedName>
        <fullName evidence="4">DUF5642 domain-containing protein</fullName>
    </recommendedName>
</protein>
<feature type="signal peptide" evidence="1">
    <location>
        <begin position="1"/>
        <end position="25"/>
    </location>
</feature>
<dbReference type="OrthoDB" id="4773941at2"/>
<gene>
    <name evidence="2" type="ORF">NCTC10741_01046</name>
</gene>
<evidence type="ECO:0000256" key="1">
    <source>
        <dbReference type="SAM" id="SignalP"/>
    </source>
</evidence>
<evidence type="ECO:0000313" key="3">
    <source>
        <dbReference type="Proteomes" id="UP000271626"/>
    </source>
</evidence>
<name>A0A3P8JYM2_TSUPA</name>
<evidence type="ECO:0000313" key="2">
    <source>
        <dbReference type="EMBL" id="VDR37934.1"/>
    </source>
</evidence>
<dbReference type="RefSeq" id="WP_126195265.1">
    <property type="nucleotide sequence ID" value="NZ_CP085954.1"/>
</dbReference>
<keyword evidence="1" id="KW-0732">Signal</keyword>
<dbReference type="EMBL" id="LR131273">
    <property type="protein sequence ID" value="VDR37934.1"/>
    <property type="molecule type" value="Genomic_DNA"/>
</dbReference>
<feature type="chain" id="PRO_5038808022" description="DUF5642 domain-containing protein" evidence="1">
    <location>
        <begin position="26"/>
        <end position="225"/>
    </location>
</feature>
<organism evidence="2 3">
    <name type="scientific">Tsukamurella paurometabola</name>
    <name type="common">Corynebacterium paurometabolum</name>
    <dbReference type="NCBI Taxonomy" id="2061"/>
    <lineage>
        <taxon>Bacteria</taxon>
        <taxon>Bacillati</taxon>
        <taxon>Actinomycetota</taxon>
        <taxon>Actinomycetes</taxon>
        <taxon>Mycobacteriales</taxon>
        <taxon>Tsukamurellaceae</taxon>
        <taxon>Tsukamurella</taxon>
    </lineage>
</organism>